<sequence length="241" mass="25139">MGYCAELPGGIGNTALARTFAGPAVASGLLGQPLALFPLTPLQLGSITLPPYEPQLASGLGSHASLLFDQTISCSEVQIFLPEPGNAAAGVVRAVVKDASDVPLNSNLSFVFLDSDGLVNANYSRPQAGRGVLDEQWHMVTLTTHVDASPGFSMYLDGRLAGDLNSSSTDPWGNAVQVGGGDPMQLSGPTVLCTRSDLDERRHFSGNLAHLIIFDHAMSATQVQGLFADYATTLGGEQPDA</sequence>
<dbReference type="Proteomes" id="UP001465755">
    <property type="component" value="Unassembled WGS sequence"/>
</dbReference>
<evidence type="ECO:0008006" key="3">
    <source>
        <dbReference type="Google" id="ProtNLM"/>
    </source>
</evidence>
<reference evidence="1 2" key="1">
    <citation type="journal article" date="2024" name="Nat. Commun.">
        <title>Phylogenomics reveals the evolutionary origins of lichenization in chlorophyte algae.</title>
        <authorList>
            <person name="Puginier C."/>
            <person name="Libourel C."/>
            <person name="Otte J."/>
            <person name="Skaloud P."/>
            <person name="Haon M."/>
            <person name="Grisel S."/>
            <person name="Petersen M."/>
            <person name="Berrin J.G."/>
            <person name="Delaux P.M."/>
            <person name="Dal Grande F."/>
            <person name="Keller J."/>
        </authorList>
    </citation>
    <scope>NUCLEOTIDE SEQUENCE [LARGE SCALE GENOMIC DNA]</scope>
    <source>
        <strain evidence="1 2">SAG 2036</strain>
    </source>
</reference>
<comment type="caution">
    <text evidence="1">The sequence shown here is derived from an EMBL/GenBank/DDBJ whole genome shotgun (WGS) entry which is preliminary data.</text>
</comment>
<proteinExistence type="predicted"/>
<organism evidence="1 2">
    <name type="scientific">Symbiochloris irregularis</name>
    <dbReference type="NCBI Taxonomy" id="706552"/>
    <lineage>
        <taxon>Eukaryota</taxon>
        <taxon>Viridiplantae</taxon>
        <taxon>Chlorophyta</taxon>
        <taxon>core chlorophytes</taxon>
        <taxon>Trebouxiophyceae</taxon>
        <taxon>Trebouxiales</taxon>
        <taxon>Trebouxiaceae</taxon>
        <taxon>Symbiochloris</taxon>
    </lineage>
</organism>
<keyword evidence="2" id="KW-1185">Reference proteome</keyword>
<gene>
    <name evidence="1" type="ORF">WJX73_009845</name>
</gene>
<dbReference type="AlphaFoldDB" id="A0AAW1PDJ1"/>
<dbReference type="EMBL" id="JALJOQ010000029">
    <property type="protein sequence ID" value="KAK9807978.1"/>
    <property type="molecule type" value="Genomic_DNA"/>
</dbReference>
<dbReference type="InterPro" id="IPR013320">
    <property type="entry name" value="ConA-like_dom_sf"/>
</dbReference>
<dbReference type="Gene3D" id="2.60.120.200">
    <property type="match status" value="1"/>
</dbReference>
<evidence type="ECO:0000313" key="1">
    <source>
        <dbReference type="EMBL" id="KAK9807978.1"/>
    </source>
</evidence>
<accession>A0AAW1PDJ1</accession>
<evidence type="ECO:0000313" key="2">
    <source>
        <dbReference type="Proteomes" id="UP001465755"/>
    </source>
</evidence>
<name>A0AAW1PDJ1_9CHLO</name>
<dbReference type="SUPFAM" id="SSF49899">
    <property type="entry name" value="Concanavalin A-like lectins/glucanases"/>
    <property type="match status" value="1"/>
</dbReference>
<protein>
    <recommendedName>
        <fullName evidence="3">LamG domain-containing protein</fullName>
    </recommendedName>
</protein>